<evidence type="ECO:0000313" key="2">
    <source>
        <dbReference type="Proteomes" id="UP000499080"/>
    </source>
</evidence>
<protein>
    <submittedName>
        <fullName evidence="1">Uncharacterized protein</fullName>
    </submittedName>
</protein>
<gene>
    <name evidence="1" type="ORF">AVEN_36340_1</name>
</gene>
<proteinExistence type="predicted"/>
<reference evidence="1 2" key="1">
    <citation type="journal article" date="2019" name="Sci. Rep.">
        <title>Orb-weaving spider Araneus ventricosus genome elucidates the spidroin gene catalogue.</title>
        <authorList>
            <person name="Kono N."/>
            <person name="Nakamura H."/>
            <person name="Ohtoshi R."/>
            <person name="Moran D.A.P."/>
            <person name="Shinohara A."/>
            <person name="Yoshida Y."/>
            <person name="Fujiwara M."/>
            <person name="Mori M."/>
            <person name="Tomita M."/>
            <person name="Arakawa K."/>
        </authorList>
    </citation>
    <scope>NUCLEOTIDE SEQUENCE [LARGE SCALE GENOMIC DNA]</scope>
</reference>
<dbReference type="Proteomes" id="UP000499080">
    <property type="component" value="Unassembled WGS sequence"/>
</dbReference>
<feature type="non-terminal residue" evidence="1">
    <location>
        <position position="81"/>
    </location>
</feature>
<dbReference type="AlphaFoldDB" id="A0A4Y2KLC4"/>
<evidence type="ECO:0000313" key="1">
    <source>
        <dbReference type="EMBL" id="GBN03165.1"/>
    </source>
</evidence>
<dbReference type="EMBL" id="BGPR01272857">
    <property type="protein sequence ID" value="GBN03165.1"/>
    <property type="molecule type" value="Genomic_DNA"/>
</dbReference>
<sequence>MADYLLDVFTRARVTQEGTRCGQSGLFYCSNPSRSAVYRVVQRESHDESVAIDDMIEATRNTFMEFYRRLTPKTCNVDETS</sequence>
<organism evidence="1 2">
    <name type="scientific">Araneus ventricosus</name>
    <name type="common">Orbweaver spider</name>
    <name type="synonym">Epeira ventricosa</name>
    <dbReference type="NCBI Taxonomy" id="182803"/>
    <lineage>
        <taxon>Eukaryota</taxon>
        <taxon>Metazoa</taxon>
        <taxon>Ecdysozoa</taxon>
        <taxon>Arthropoda</taxon>
        <taxon>Chelicerata</taxon>
        <taxon>Arachnida</taxon>
        <taxon>Araneae</taxon>
        <taxon>Araneomorphae</taxon>
        <taxon>Entelegynae</taxon>
        <taxon>Araneoidea</taxon>
        <taxon>Araneidae</taxon>
        <taxon>Araneus</taxon>
    </lineage>
</organism>
<keyword evidence="2" id="KW-1185">Reference proteome</keyword>
<comment type="caution">
    <text evidence="1">The sequence shown here is derived from an EMBL/GenBank/DDBJ whole genome shotgun (WGS) entry which is preliminary data.</text>
</comment>
<accession>A0A4Y2KLC4</accession>
<name>A0A4Y2KLC4_ARAVE</name>